<evidence type="ECO:0000313" key="6">
    <source>
        <dbReference type="EMBL" id="RDI38951.1"/>
    </source>
</evidence>
<dbReference type="PANTHER" id="PTHR47547">
    <property type="match status" value="1"/>
</dbReference>
<dbReference type="PIRSF" id="PIRSF006060">
    <property type="entry name" value="AA_transporter"/>
    <property type="match status" value="1"/>
</dbReference>
<evidence type="ECO:0000313" key="7">
    <source>
        <dbReference type="Proteomes" id="UP000254720"/>
    </source>
</evidence>
<feature type="transmembrane region" description="Helical" evidence="5">
    <location>
        <begin position="298"/>
        <end position="322"/>
    </location>
</feature>
<evidence type="ECO:0000256" key="2">
    <source>
        <dbReference type="ARBA" id="ARBA00022692"/>
    </source>
</evidence>
<feature type="transmembrane region" description="Helical" evidence="5">
    <location>
        <begin position="199"/>
        <end position="219"/>
    </location>
</feature>
<comment type="subcellular location">
    <subcellularLocation>
        <location evidence="1">Membrane</location>
        <topology evidence="1">Multi-pass membrane protein</topology>
    </subcellularLocation>
</comment>
<feature type="transmembrane region" description="Helical" evidence="5">
    <location>
        <begin position="485"/>
        <end position="507"/>
    </location>
</feature>
<gene>
    <name evidence="6" type="ORF">C8D86_13010</name>
</gene>
<accession>A0A370G536</accession>
<evidence type="ECO:0000256" key="1">
    <source>
        <dbReference type="ARBA" id="ARBA00004141"/>
    </source>
</evidence>
<keyword evidence="2 5" id="KW-0812">Transmembrane</keyword>
<keyword evidence="3 5" id="KW-1133">Transmembrane helix</keyword>
<comment type="caution">
    <text evidence="6">The sequence shown here is derived from an EMBL/GenBank/DDBJ whole genome shotgun (WGS) entry which is preliminary data.</text>
</comment>
<feature type="transmembrane region" description="Helical" evidence="5">
    <location>
        <begin position="128"/>
        <end position="150"/>
    </location>
</feature>
<sequence length="532" mass="57825">MQHLSRRISPATLFMLSMNGIIGSGWLFAPLYAAKIAGPAAIISWMIGGFAAILIALTFAELSTMLPVAGGSAHIPQLSHGAFASFILSWIAWITSLMLTPIEVQAVLQYASLFFPALMHETAGTATLTLWGYGWAGILMLSLCILNIVSYQGLVRFNFILFVFKFSVMILTVFAILHVRFNPANFSGMMSSTLSIHGWQSILSAVATGGVVLAFNGFKSGVEMAGEAKKLAIAIPLSTAGSVLACLLLYLGLQICFIGALDPAALAGGWRNLNFTGDIGPFVGLAAGLGLVWLLKLLYVNAVISPLGAGLIYVTATARILYAMSRIGYVPKFLSRLNHQRFPIWAIVANFLFGMLSFLPLPGWQAMVNFLVSAVVITYAMGPIALMCLRLTLPDKERPFRLPAANILCLVAFYCCNLFSYWTGWETISKLGITLLVGIFLFAMAYLRGSVKMEKQELKSAYWMIPYLLGLVSISYLGSFGGINLIPFGWDFLVIALFSIGILYMAIKSRVVLSAEDMKKFLVSESLVAERV</sequence>
<dbReference type="RefSeq" id="WP_114835292.1">
    <property type="nucleotide sequence ID" value="NZ_LR699115.1"/>
</dbReference>
<dbReference type="AlphaFoldDB" id="A0A370G536"/>
<protein>
    <submittedName>
        <fullName evidence="6">Amino acid permease</fullName>
    </submittedName>
</protein>
<dbReference type="Proteomes" id="UP000254720">
    <property type="component" value="Unassembled WGS sequence"/>
</dbReference>
<proteinExistence type="predicted"/>
<feature type="transmembrane region" description="Helical" evidence="5">
    <location>
        <begin position="40"/>
        <end position="60"/>
    </location>
</feature>
<keyword evidence="4 5" id="KW-0472">Membrane</keyword>
<dbReference type="PANTHER" id="PTHR47547:SF1">
    <property type="entry name" value="ASPARTATE-PROTON SYMPORTER"/>
    <property type="match status" value="1"/>
</dbReference>
<dbReference type="Pfam" id="PF13520">
    <property type="entry name" value="AA_permease_2"/>
    <property type="match status" value="1"/>
</dbReference>
<dbReference type="Gene3D" id="1.20.1740.10">
    <property type="entry name" value="Amino acid/polyamine transporter I"/>
    <property type="match status" value="1"/>
</dbReference>
<evidence type="ECO:0000256" key="5">
    <source>
        <dbReference type="SAM" id="Phobius"/>
    </source>
</evidence>
<feature type="transmembrane region" description="Helical" evidence="5">
    <location>
        <begin position="342"/>
        <end position="361"/>
    </location>
</feature>
<evidence type="ECO:0000256" key="4">
    <source>
        <dbReference type="ARBA" id="ARBA00023136"/>
    </source>
</evidence>
<feature type="transmembrane region" description="Helical" evidence="5">
    <location>
        <begin position="428"/>
        <end position="449"/>
    </location>
</feature>
<dbReference type="InterPro" id="IPR052962">
    <property type="entry name" value="AA_Transporter_AGT"/>
</dbReference>
<keyword evidence="7" id="KW-1185">Reference proteome</keyword>
<dbReference type="GO" id="GO:0022857">
    <property type="term" value="F:transmembrane transporter activity"/>
    <property type="evidence" value="ECO:0007669"/>
    <property type="project" value="InterPro"/>
</dbReference>
<organism evidence="6 7">
    <name type="scientific">Aquicella lusitana</name>
    <dbReference type="NCBI Taxonomy" id="254246"/>
    <lineage>
        <taxon>Bacteria</taxon>
        <taxon>Pseudomonadati</taxon>
        <taxon>Pseudomonadota</taxon>
        <taxon>Gammaproteobacteria</taxon>
        <taxon>Legionellales</taxon>
        <taxon>Coxiellaceae</taxon>
        <taxon>Aquicella</taxon>
    </lineage>
</organism>
<feature type="transmembrane region" description="Helical" evidence="5">
    <location>
        <begin position="231"/>
        <end position="253"/>
    </location>
</feature>
<dbReference type="EMBL" id="QQAX01000030">
    <property type="protein sequence ID" value="RDI38951.1"/>
    <property type="molecule type" value="Genomic_DNA"/>
</dbReference>
<feature type="transmembrane region" description="Helical" evidence="5">
    <location>
        <begin position="81"/>
        <end position="108"/>
    </location>
</feature>
<reference evidence="6 7" key="1">
    <citation type="submission" date="2018-07" db="EMBL/GenBank/DDBJ databases">
        <title>Genomic Encyclopedia of Type Strains, Phase IV (KMG-IV): sequencing the most valuable type-strain genomes for metagenomic binning, comparative biology and taxonomic classification.</title>
        <authorList>
            <person name="Goeker M."/>
        </authorList>
    </citation>
    <scope>NUCLEOTIDE SEQUENCE [LARGE SCALE GENOMIC DNA]</scope>
    <source>
        <strain evidence="6 7">DSM 16500</strain>
    </source>
</reference>
<feature type="transmembrane region" description="Helical" evidence="5">
    <location>
        <begin position="461"/>
        <end position="479"/>
    </location>
</feature>
<feature type="transmembrane region" description="Helical" evidence="5">
    <location>
        <begin position="404"/>
        <end position="422"/>
    </location>
</feature>
<dbReference type="GO" id="GO:0016020">
    <property type="term" value="C:membrane"/>
    <property type="evidence" value="ECO:0007669"/>
    <property type="project" value="UniProtKB-SubCell"/>
</dbReference>
<feature type="transmembrane region" description="Helical" evidence="5">
    <location>
        <begin position="12"/>
        <end position="34"/>
    </location>
</feature>
<dbReference type="InterPro" id="IPR002293">
    <property type="entry name" value="AA/rel_permease1"/>
</dbReference>
<feature type="transmembrane region" description="Helical" evidence="5">
    <location>
        <begin position="157"/>
        <end position="179"/>
    </location>
</feature>
<feature type="transmembrane region" description="Helical" evidence="5">
    <location>
        <begin position="367"/>
        <end position="392"/>
    </location>
</feature>
<evidence type="ECO:0000256" key="3">
    <source>
        <dbReference type="ARBA" id="ARBA00022989"/>
    </source>
</evidence>
<name>A0A370G536_9COXI</name>
<dbReference type="OrthoDB" id="9804700at2"/>